<dbReference type="PRINTS" id="PR01469">
    <property type="entry name" value="CARBMTKINASE"/>
</dbReference>
<evidence type="ECO:0000256" key="4">
    <source>
        <dbReference type="NCBIfam" id="TIGR00746"/>
    </source>
</evidence>
<name>H0UKW3_9BACT</name>
<feature type="domain" description="Aspartate/glutamate/uridylate kinase" evidence="6">
    <location>
        <begin position="4"/>
        <end position="295"/>
    </location>
</feature>
<dbReference type="AlphaFoldDB" id="H0UKW3"/>
<dbReference type="PANTHER" id="PTHR30409">
    <property type="entry name" value="CARBAMATE KINASE"/>
    <property type="match status" value="1"/>
</dbReference>
<dbReference type="NCBIfam" id="TIGR00746">
    <property type="entry name" value="arcC"/>
    <property type="match status" value="1"/>
</dbReference>
<dbReference type="Gene3D" id="3.40.1160.10">
    <property type="entry name" value="Acetylglutamate kinase-like"/>
    <property type="match status" value="1"/>
</dbReference>
<dbReference type="InterPro" id="IPR003964">
    <property type="entry name" value="Carb_kinase"/>
</dbReference>
<evidence type="ECO:0000256" key="1">
    <source>
        <dbReference type="ARBA" id="ARBA00011066"/>
    </source>
</evidence>
<dbReference type="STRING" id="885272.JonanDRAFT_0949"/>
<dbReference type="SUPFAM" id="SSF53633">
    <property type="entry name" value="Carbamate kinase-like"/>
    <property type="match status" value="1"/>
</dbReference>
<dbReference type="RefSeq" id="WP_008521376.1">
    <property type="nucleotide sequence ID" value="NZ_CM001376.1"/>
</dbReference>
<evidence type="ECO:0000313" key="7">
    <source>
        <dbReference type="EMBL" id="EHM13322.1"/>
    </source>
</evidence>
<dbReference type="GO" id="GO:0005829">
    <property type="term" value="C:cytosol"/>
    <property type="evidence" value="ECO:0007669"/>
    <property type="project" value="TreeGrafter"/>
</dbReference>
<evidence type="ECO:0000256" key="5">
    <source>
        <dbReference type="PIRNR" id="PIRNR000723"/>
    </source>
</evidence>
<evidence type="ECO:0000313" key="8">
    <source>
        <dbReference type="Proteomes" id="UP000003806"/>
    </source>
</evidence>
<comment type="similarity">
    <text evidence="1 5">Belongs to the carbamate kinase family.</text>
</comment>
<dbReference type="PIRSF" id="PIRSF000723">
    <property type="entry name" value="Carbamate_kin"/>
    <property type="match status" value="1"/>
</dbReference>
<dbReference type="Proteomes" id="UP000003806">
    <property type="component" value="Chromosome"/>
</dbReference>
<reference evidence="7 8" key="1">
    <citation type="submission" date="2011-11" db="EMBL/GenBank/DDBJ databases">
        <title>The Noncontiguous Finished genome of Jonquetella anthropi DSM 22815.</title>
        <authorList>
            <consortium name="US DOE Joint Genome Institute (JGI-PGF)"/>
            <person name="Lucas S."/>
            <person name="Copeland A."/>
            <person name="Lapidus A."/>
            <person name="Glavina del Rio T."/>
            <person name="Dalin E."/>
            <person name="Tice H."/>
            <person name="Bruce D."/>
            <person name="Goodwin L."/>
            <person name="Pitluck S."/>
            <person name="Peters L."/>
            <person name="Mikhailova N."/>
            <person name="Held B."/>
            <person name="Kyrpides N."/>
            <person name="Mavromatis K."/>
            <person name="Ivanova N."/>
            <person name="Markowitz V."/>
            <person name="Cheng J.-F."/>
            <person name="Hugenholtz P."/>
            <person name="Woyke T."/>
            <person name="Wu D."/>
            <person name="Gronow S."/>
            <person name="Wellnitz S."/>
            <person name="Brambilla E."/>
            <person name="Klenk H.-P."/>
            <person name="Eisen J.A."/>
        </authorList>
    </citation>
    <scope>NUCLEOTIDE SEQUENCE [LARGE SCALE GENOMIC DNA]</scope>
    <source>
        <strain evidence="7 8">DSM 22815</strain>
    </source>
</reference>
<dbReference type="NCBIfam" id="NF009007">
    <property type="entry name" value="PRK12352.1"/>
    <property type="match status" value="1"/>
</dbReference>
<protein>
    <recommendedName>
        <fullName evidence="4 5">Carbamate kinase</fullName>
    </recommendedName>
</protein>
<proteinExistence type="inferred from homology"/>
<dbReference type="OrthoDB" id="9766717at2"/>
<dbReference type="EMBL" id="CM001376">
    <property type="protein sequence ID" value="EHM13322.1"/>
    <property type="molecule type" value="Genomic_DNA"/>
</dbReference>
<dbReference type="eggNOG" id="COG0549">
    <property type="taxonomic scope" value="Bacteria"/>
</dbReference>
<evidence type="ECO:0000256" key="3">
    <source>
        <dbReference type="ARBA" id="ARBA00022777"/>
    </source>
</evidence>
<dbReference type="GO" id="GO:0008804">
    <property type="term" value="F:carbamate kinase activity"/>
    <property type="evidence" value="ECO:0007669"/>
    <property type="project" value="UniProtKB-UniRule"/>
</dbReference>
<keyword evidence="8" id="KW-1185">Reference proteome</keyword>
<dbReference type="InterPro" id="IPR036393">
    <property type="entry name" value="AceGlu_kinase-like_sf"/>
</dbReference>
<evidence type="ECO:0000259" key="6">
    <source>
        <dbReference type="Pfam" id="PF00696"/>
    </source>
</evidence>
<dbReference type="CDD" id="cd04235">
    <property type="entry name" value="AAK_CK"/>
    <property type="match status" value="1"/>
</dbReference>
<organism evidence="7 8">
    <name type="scientific">Jonquetella anthropi DSM 22815</name>
    <dbReference type="NCBI Taxonomy" id="885272"/>
    <lineage>
        <taxon>Bacteria</taxon>
        <taxon>Thermotogati</taxon>
        <taxon>Synergistota</taxon>
        <taxon>Synergistia</taxon>
        <taxon>Synergistales</taxon>
        <taxon>Dethiosulfovibrionaceae</taxon>
        <taxon>Jonquetella</taxon>
    </lineage>
</organism>
<dbReference type="FunFam" id="3.40.1160.10:FF:000007">
    <property type="entry name" value="Carbamate kinase"/>
    <property type="match status" value="1"/>
</dbReference>
<sequence>MSIQRIVVALGGNAILQRGQKGTAAEQMENVRVAARQIAEMIAAGYQVVVTHGNGPQVGALLIQNAAGAGQVPALPMDFCGAESQGFIGYMLCQCLRNELAARKIDGREPVCVVTQVLVDPNDPAFLNPTKPVGPFYSEEEAKKRSADGKEKWIEDAGRGWRRVVPSPKPAEIVERGAITSLLGSGATVVASGGGGVPVVRRENELSGVEAVIDKDLAGMLLACQVQADALVILTDVQAAAVNYGKPDEKWLGSVSVSDMKRYASEGHFKAGSMGPKVEAAVQFVQRGGQLSVITSLDKAVEALAGSAGTRISAGQ</sequence>
<keyword evidence="2 5" id="KW-0808">Transferase</keyword>
<evidence type="ECO:0000256" key="2">
    <source>
        <dbReference type="ARBA" id="ARBA00022679"/>
    </source>
</evidence>
<dbReference type="GO" id="GO:0019546">
    <property type="term" value="P:L-arginine deiminase pathway"/>
    <property type="evidence" value="ECO:0007669"/>
    <property type="project" value="TreeGrafter"/>
</dbReference>
<dbReference type="PANTHER" id="PTHR30409:SF1">
    <property type="entry name" value="CARBAMATE KINASE-RELATED"/>
    <property type="match status" value="1"/>
</dbReference>
<dbReference type="InterPro" id="IPR001048">
    <property type="entry name" value="Asp/Glu/Uridylate_kinase"/>
</dbReference>
<keyword evidence="3 5" id="KW-0418">Kinase</keyword>
<dbReference type="Pfam" id="PF00696">
    <property type="entry name" value="AA_kinase"/>
    <property type="match status" value="1"/>
</dbReference>
<dbReference type="HOGENOM" id="CLU_076278_0_0_0"/>
<gene>
    <name evidence="7" type="ORF">JonanDRAFT_0949</name>
</gene>
<accession>H0UKW3</accession>